<gene>
    <name evidence="1" type="ORF">EVAR_18241_1</name>
</gene>
<dbReference type="Proteomes" id="UP000299102">
    <property type="component" value="Unassembled WGS sequence"/>
</dbReference>
<keyword evidence="2" id="KW-1185">Reference proteome</keyword>
<protein>
    <submittedName>
        <fullName evidence="1">Uncharacterized protein</fullName>
    </submittedName>
</protein>
<proteinExistence type="predicted"/>
<comment type="caution">
    <text evidence="1">The sequence shown here is derived from an EMBL/GenBank/DDBJ whole genome shotgun (WGS) entry which is preliminary data.</text>
</comment>
<sequence length="92" mass="9798">MLSSISLQQENGSTRPVSGKYYEREVTAFVVAFRLATESSGLRIPTPSVALFLSKSSIIGSNSGFELKSNPGSALVLTLIPFSIPKPVLHSS</sequence>
<name>A0A4C1UL48_EUMVA</name>
<reference evidence="1 2" key="1">
    <citation type="journal article" date="2019" name="Commun. Biol.">
        <title>The bagworm genome reveals a unique fibroin gene that provides high tensile strength.</title>
        <authorList>
            <person name="Kono N."/>
            <person name="Nakamura H."/>
            <person name="Ohtoshi R."/>
            <person name="Tomita M."/>
            <person name="Numata K."/>
            <person name="Arakawa K."/>
        </authorList>
    </citation>
    <scope>NUCLEOTIDE SEQUENCE [LARGE SCALE GENOMIC DNA]</scope>
</reference>
<organism evidence="1 2">
    <name type="scientific">Eumeta variegata</name>
    <name type="common">Bagworm moth</name>
    <name type="synonym">Eumeta japonica</name>
    <dbReference type="NCBI Taxonomy" id="151549"/>
    <lineage>
        <taxon>Eukaryota</taxon>
        <taxon>Metazoa</taxon>
        <taxon>Ecdysozoa</taxon>
        <taxon>Arthropoda</taxon>
        <taxon>Hexapoda</taxon>
        <taxon>Insecta</taxon>
        <taxon>Pterygota</taxon>
        <taxon>Neoptera</taxon>
        <taxon>Endopterygota</taxon>
        <taxon>Lepidoptera</taxon>
        <taxon>Glossata</taxon>
        <taxon>Ditrysia</taxon>
        <taxon>Tineoidea</taxon>
        <taxon>Psychidae</taxon>
        <taxon>Oiketicinae</taxon>
        <taxon>Eumeta</taxon>
    </lineage>
</organism>
<evidence type="ECO:0000313" key="2">
    <source>
        <dbReference type="Proteomes" id="UP000299102"/>
    </source>
</evidence>
<dbReference type="AlphaFoldDB" id="A0A4C1UL48"/>
<dbReference type="EMBL" id="BGZK01000182">
    <property type="protein sequence ID" value="GBP26604.1"/>
    <property type="molecule type" value="Genomic_DNA"/>
</dbReference>
<accession>A0A4C1UL48</accession>
<evidence type="ECO:0000313" key="1">
    <source>
        <dbReference type="EMBL" id="GBP26604.1"/>
    </source>
</evidence>